<dbReference type="InterPro" id="IPR012349">
    <property type="entry name" value="Split_barrel_FMN-bd"/>
</dbReference>
<dbReference type="InterPro" id="IPR011576">
    <property type="entry name" value="Pyridox_Oxase_N"/>
</dbReference>
<comment type="caution">
    <text evidence="2">The sequence shown here is derived from an EMBL/GenBank/DDBJ whole genome shotgun (WGS) entry which is preliminary data.</text>
</comment>
<proteinExistence type="predicted"/>
<dbReference type="EMBL" id="WPCU01000006">
    <property type="protein sequence ID" value="MVA76472.1"/>
    <property type="molecule type" value="Genomic_DNA"/>
</dbReference>
<dbReference type="Pfam" id="PF01243">
    <property type="entry name" value="PNPOx_N"/>
    <property type="match status" value="1"/>
</dbReference>
<keyword evidence="3" id="KW-1185">Reference proteome</keyword>
<accession>A0A6A9UXR2</accession>
<name>A0A6A9UXR2_9ACTN</name>
<dbReference type="AlphaFoldDB" id="A0A6A9UXR2"/>
<evidence type="ECO:0000259" key="1">
    <source>
        <dbReference type="Pfam" id="PF01243"/>
    </source>
</evidence>
<gene>
    <name evidence="2" type="ORF">GC722_10615</name>
</gene>
<organism evidence="2 3">
    <name type="scientific">Auraticoccus cholistanensis</name>
    <dbReference type="NCBI Taxonomy" id="2656650"/>
    <lineage>
        <taxon>Bacteria</taxon>
        <taxon>Bacillati</taxon>
        <taxon>Actinomycetota</taxon>
        <taxon>Actinomycetes</taxon>
        <taxon>Propionibacteriales</taxon>
        <taxon>Propionibacteriaceae</taxon>
        <taxon>Auraticoccus</taxon>
    </lineage>
</organism>
<protein>
    <submittedName>
        <fullName evidence="2">Pyridoxamine 5'-phosphate oxidase family protein</fullName>
    </submittedName>
</protein>
<dbReference type="Proteomes" id="UP000435304">
    <property type="component" value="Unassembled WGS sequence"/>
</dbReference>
<evidence type="ECO:0000313" key="3">
    <source>
        <dbReference type="Proteomes" id="UP000435304"/>
    </source>
</evidence>
<dbReference type="RefSeq" id="WP_156610013.1">
    <property type="nucleotide sequence ID" value="NZ_WPCU01000006.1"/>
</dbReference>
<evidence type="ECO:0000313" key="2">
    <source>
        <dbReference type="EMBL" id="MVA76472.1"/>
    </source>
</evidence>
<reference evidence="2 3" key="1">
    <citation type="submission" date="2019-12" db="EMBL/GenBank/DDBJ databases">
        <title>Auraticoccus cholistani sp. nov., an actinomycete isolated from soil of Cholistan desert.</title>
        <authorList>
            <person name="Cheema M.T."/>
        </authorList>
    </citation>
    <scope>NUCLEOTIDE SEQUENCE [LARGE SCALE GENOMIC DNA]</scope>
    <source>
        <strain evidence="2 3">F435</strain>
    </source>
</reference>
<sequence length="155" mass="16753">MEPEPGDVAAEAGRLVATNAYLTLASADAEGRPWATPVWFAADGLDSFCWVSKPGSRHSLNIAVRPEVALVVFDSGVPVGSASALYVEAVAAEVAPADLGPVLAPYNRRCGTQGLPPWSPDRLSGAGRFRLYRARVQRLFTLDEHDERVPVRRQR</sequence>
<dbReference type="Gene3D" id="2.30.110.10">
    <property type="entry name" value="Electron Transport, Fmn-binding Protein, Chain A"/>
    <property type="match status" value="1"/>
</dbReference>
<dbReference type="SUPFAM" id="SSF50475">
    <property type="entry name" value="FMN-binding split barrel"/>
    <property type="match status" value="1"/>
</dbReference>
<feature type="domain" description="Pyridoxamine 5'-phosphate oxidase N-terminal" evidence="1">
    <location>
        <begin position="15"/>
        <end position="139"/>
    </location>
</feature>